<dbReference type="EMBL" id="GBXM01031376">
    <property type="protein sequence ID" value="JAH77201.1"/>
    <property type="molecule type" value="Transcribed_RNA"/>
</dbReference>
<name>A0A0E9W141_ANGAN</name>
<accession>A0A0E9W141</accession>
<dbReference type="EMBL" id="GBXM01024478">
    <property type="protein sequence ID" value="JAH84099.1"/>
    <property type="molecule type" value="Transcribed_RNA"/>
</dbReference>
<evidence type="ECO:0000313" key="1">
    <source>
        <dbReference type="EMBL" id="JAH84099.1"/>
    </source>
</evidence>
<organism evidence="1">
    <name type="scientific">Anguilla anguilla</name>
    <name type="common">European freshwater eel</name>
    <name type="synonym">Muraena anguilla</name>
    <dbReference type="NCBI Taxonomy" id="7936"/>
    <lineage>
        <taxon>Eukaryota</taxon>
        <taxon>Metazoa</taxon>
        <taxon>Chordata</taxon>
        <taxon>Craniata</taxon>
        <taxon>Vertebrata</taxon>
        <taxon>Euteleostomi</taxon>
        <taxon>Actinopterygii</taxon>
        <taxon>Neopterygii</taxon>
        <taxon>Teleostei</taxon>
        <taxon>Anguilliformes</taxon>
        <taxon>Anguillidae</taxon>
        <taxon>Anguilla</taxon>
    </lineage>
</organism>
<proteinExistence type="predicted"/>
<reference evidence="1" key="1">
    <citation type="submission" date="2014-11" db="EMBL/GenBank/DDBJ databases">
        <authorList>
            <person name="Amaro Gonzalez C."/>
        </authorList>
    </citation>
    <scope>NUCLEOTIDE SEQUENCE</scope>
</reference>
<protein>
    <submittedName>
        <fullName evidence="1">Uncharacterized protein</fullName>
    </submittedName>
</protein>
<dbReference type="AlphaFoldDB" id="A0A0E9W141"/>
<reference evidence="1" key="2">
    <citation type="journal article" date="2015" name="Fish Shellfish Immunol.">
        <title>Early steps in the European eel (Anguilla anguilla)-Vibrio vulnificus interaction in the gills: Role of the RtxA13 toxin.</title>
        <authorList>
            <person name="Callol A."/>
            <person name="Pajuelo D."/>
            <person name="Ebbesson L."/>
            <person name="Teles M."/>
            <person name="MacKenzie S."/>
            <person name="Amaro C."/>
        </authorList>
    </citation>
    <scope>NUCLEOTIDE SEQUENCE</scope>
</reference>
<sequence length="70" mass="8050">MMGRIYLVFLDNTLTGIKVTNKVILDIRTVLLKCITGISPFYKIHMDQRSPEAIISQVPVHNTTYTHFNK</sequence>